<feature type="signal peptide" evidence="1">
    <location>
        <begin position="1"/>
        <end position="23"/>
    </location>
</feature>
<feature type="chain" id="PRO_5012178673" description="3-keto-alpha-glucoside-1,2-lyase/3-keto-2-hydroxy-glucal hydratase domain-containing protein" evidence="1">
    <location>
        <begin position="24"/>
        <end position="262"/>
    </location>
</feature>
<name>A0A2A4XEN1_9GAMM</name>
<sequence>MNRITTRKLLALLIILMPNAAYTQDDSEQWISLFNGEDLSNWIPKFTGHELGVNYRDTFRAENGVFKVSYDNWPDFNGEFGHIFYDESFSHYKLIVEYRFVGDQVNNGPGWAFRNNGVMLHSQSPQSMTLHQEFPASIEVQLLGGNGEDERATANVCSPGTHYVREGELITQHCINSSSATYHGDQWVTLEVEVRGDELIRHTVNGEMVFEYSMTQLDEGDPDAQNLIGQGQPIVVSGGYISLQAESHPTEFRRIDLLLLAH</sequence>
<dbReference type="Gene3D" id="2.60.120.560">
    <property type="entry name" value="Exo-inulinase, domain 1"/>
    <property type="match status" value="1"/>
</dbReference>
<proteinExistence type="predicted"/>
<dbReference type="Pfam" id="PF06439">
    <property type="entry name" value="3keto-disac_hyd"/>
    <property type="match status" value="1"/>
</dbReference>
<evidence type="ECO:0000313" key="4">
    <source>
        <dbReference type="Proteomes" id="UP000218767"/>
    </source>
</evidence>
<dbReference type="AlphaFoldDB" id="A0A2A4XEN1"/>
<evidence type="ECO:0000259" key="2">
    <source>
        <dbReference type="Pfam" id="PF06439"/>
    </source>
</evidence>
<feature type="domain" description="3-keto-alpha-glucoside-1,2-lyase/3-keto-2-hydroxy-glucal hydratase" evidence="2">
    <location>
        <begin position="29"/>
        <end position="256"/>
    </location>
</feature>
<dbReference type="GO" id="GO:0016787">
    <property type="term" value="F:hydrolase activity"/>
    <property type="evidence" value="ECO:0007669"/>
    <property type="project" value="InterPro"/>
</dbReference>
<organism evidence="3 4">
    <name type="scientific">SAR86 cluster bacterium</name>
    <dbReference type="NCBI Taxonomy" id="2030880"/>
    <lineage>
        <taxon>Bacteria</taxon>
        <taxon>Pseudomonadati</taxon>
        <taxon>Pseudomonadota</taxon>
        <taxon>Gammaproteobacteria</taxon>
        <taxon>SAR86 cluster</taxon>
    </lineage>
</organism>
<dbReference type="EMBL" id="NVUL01000009">
    <property type="protein sequence ID" value="PCI80609.1"/>
    <property type="molecule type" value="Genomic_DNA"/>
</dbReference>
<dbReference type="Proteomes" id="UP000218767">
    <property type="component" value="Unassembled WGS sequence"/>
</dbReference>
<accession>A0A2A4XEN1</accession>
<dbReference type="InterPro" id="IPR010496">
    <property type="entry name" value="AL/BT2_dom"/>
</dbReference>
<protein>
    <recommendedName>
        <fullName evidence="2">3-keto-alpha-glucoside-1,2-lyase/3-keto-2-hydroxy-glucal hydratase domain-containing protein</fullName>
    </recommendedName>
</protein>
<evidence type="ECO:0000256" key="1">
    <source>
        <dbReference type="SAM" id="SignalP"/>
    </source>
</evidence>
<gene>
    <name evidence="3" type="ORF">COB20_02975</name>
</gene>
<evidence type="ECO:0000313" key="3">
    <source>
        <dbReference type="EMBL" id="PCI80609.1"/>
    </source>
</evidence>
<comment type="caution">
    <text evidence="3">The sequence shown here is derived from an EMBL/GenBank/DDBJ whole genome shotgun (WGS) entry which is preliminary data.</text>
</comment>
<keyword evidence="1" id="KW-0732">Signal</keyword>
<reference evidence="4" key="1">
    <citation type="submission" date="2017-08" db="EMBL/GenBank/DDBJ databases">
        <title>A dynamic microbial community with high functional redundancy inhabits the cold, oxic subseafloor aquifer.</title>
        <authorList>
            <person name="Tully B.J."/>
            <person name="Wheat C.G."/>
            <person name="Glazer B.T."/>
            <person name="Huber J.A."/>
        </authorList>
    </citation>
    <scope>NUCLEOTIDE SEQUENCE [LARGE SCALE GENOMIC DNA]</scope>
</reference>